<evidence type="ECO:0000259" key="5">
    <source>
        <dbReference type="PROSITE" id="PS50987"/>
    </source>
</evidence>
<dbReference type="InterPro" id="IPR001845">
    <property type="entry name" value="HTH_ArsR_DNA-bd_dom"/>
</dbReference>
<comment type="caution">
    <text evidence="6">The sequence shown here is derived from an EMBL/GenBank/DDBJ whole genome shotgun (WGS) entry which is preliminary data.</text>
</comment>
<dbReference type="GO" id="GO:0003677">
    <property type="term" value="F:DNA binding"/>
    <property type="evidence" value="ECO:0007669"/>
    <property type="project" value="UniProtKB-KW"/>
</dbReference>
<dbReference type="Pfam" id="PF01022">
    <property type="entry name" value="HTH_5"/>
    <property type="match status" value="1"/>
</dbReference>
<evidence type="ECO:0000256" key="2">
    <source>
        <dbReference type="ARBA" id="ARBA00023125"/>
    </source>
</evidence>
<gene>
    <name evidence="6" type="ORF">H9702_05475</name>
</gene>
<keyword evidence="4" id="KW-0105">Cadmium resistance</keyword>
<dbReference type="PANTHER" id="PTHR43132:SF6">
    <property type="entry name" value="HTH-TYPE TRANSCRIPTIONAL REPRESSOR CZRA"/>
    <property type="match status" value="1"/>
</dbReference>
<dbReference type="InterPro" id="IPR018334">
    <property type="entry name" value="ArsR_HTH"/>
</dbReference>
<organism evidence="6 7">
    <name type="scientific">Candidatus Merdibacter merdavium</name>
    <dbReference type="NCBI Taxonomy" id="2838692"/>
    <lineage>
        <taxon>Bacteria</taxon>
        <taxon>Bacillati</taxon>
        <taxon>Bacillota</taxon>
        <taxon>Erysipelotrichia</taxon>
        <taxon>Erysipelotrichales</taxon>
        <taxon>Erysipelotrichaceae</taxon>
        <taxon>Merdibacter</taxon>
    </lineage>
</organism>
<keyword evidence="2" id="KW-0238">DNA-binding</keyword>
<dbReference type="InterPro" id="IPR011991">
    <property type="entry name" value="ArsR-like_HTH"/>
</dbReference>
<reference evidence="6" key="1">
    <citation type="journal article" date="2021" name="PeerJ">
        <title>Extensive microbial diversity within the chicken gut microbiome revealed by metagenomics and culture.</title>
        <authorList>
            <person name="Gilroy R."/>
            <person name="Ravi A."/>
            <person name="Getino M."/>
            <person name="Pursley I."/>
            <person name="Horton D.L."/>
            <person name="Alikhan N.F."/>
            <person name="Baker D."/>
            <person name="Gharbi K."/>
            <person name="Hall N."/>
            <person name="Watson M."/>
            <person name="Adriaenssens E.M."/>
            <person name="Foster-Nyarko E."/>
            <person name="Jarju S."/>
            <person name="Secka A."/>
            <person name="Antonio M."/>
            <person name="Oren A."/>
            <person name="Chaudhuri R.R."/>
            <person name="La Ragione R."/>
            <person name="Hildebrand F."/>
            <person name="Pallen M.J."/>
        </authorList>
    </citation>
    <scope>NUCLEOTIDE SEQUENCE</scope>
    <source>
        <strain evidence="6">CHK187-11901</strain>
    </source>
</reference>
<dbReference type="GO" id="GO:0046686">
    <property type="term" value="P:response to cadmium ion"/>
    <property type="evidence" value="ECO:0007669"/>
    <property type="project" value="UniProtKB-KW"/>
</dbReference>
<dbReference type="SMART" id="SM00418">
    <property type="entry name" value="HTH_ARSR"/>
    <property type="match status" value="1"/>
</dbReference>
<dbReference type="CDD" id="cd00090">
    <property type="entry name" value="HTH_ARSR"/>
    <property type="match status" value="1"/>
</dbReference>
<evidence type="ECO:0000256" key="3">
    <source>
        <dbReference type="ARBA" id="ARBA00023163"/>
    </source>
</evidence>
<evidence type="ECO:0000256" key="4">
    <source>
        <dbReference type="ARBA" id="ARBA00043263"/>
    </source>
</evidence>
<dbReference type="InterPro" id="IPR036388">
    <property type="entry name" value="WH-like_DNA-bd_sf"/>
</dbReference>
<dbReference type="Gene3D" id="1.10.10.10">
    <property type="entry name" value="Winged helix-like DNA-binding domain superfamily/Winged helix DNA-binding domain"/>
    <property type="match status" value="1"/>
</dbReference>
<sequence length="115" mass="12899">MNEHEYLAVSAAEAAHIRSKEPSSRSIRDLSDLFSVFADTTRIRIMYALYANELCVGDIAAILNLSQSAISHQLRILKDARLVASRREGKTVFYALDDDHVRAILATGIEHVEER</sequence>
<dbReference type="PRINTS" id="PR00778">
    <property type="entry name" value="HTHARSR"/>
</dbReference>
<dbReference type="SUPFAM" id="SSF46785">
    <property type="entry name" value="Winged helix' DNA-binding domain"/>
    <property type="match status" value="1"/>
</dbReference>
<accession>A0A9D2NSB3</accession>
<dbReference type="Proteomes" id="UP000823896">
    <property type="component" value="Unassembled WGS sequence"/>
</dbReference>
<dbReference type="EMBL" id="DWWM01000034">
    <property type="protein sequence ID" value="HJC36563.1"/>
    <property type="molecule type" value="Genomic_DNA"/>
</dbReference>
<name>A0A9D2NSB3_9FIRM</name>
<feature type="domain" description="HTH arsR-type" evidence="5">
    <location>
        <begin position="22"/>
        <end position="115"/>
    </location>
</feature>
<dbReference type="AlphaFoldDB" id="A0A9D2NSB3"/>
<evidence type="ECO:0000313" key="6">
    <source>
        <dbReference type="EMBL" id="HJC36563.1"/>
    </source>
</evidence>
<dbReference type="InterPro" id="IPR036390">
    <property type="entry name" value="WH_DNA-bd_sf"/>
</dbReference>
<dbReference type="InterPro" id="IPR051011">
    <property type="entry name" value="Metal_resp_trans_reg"/>
</dbReference>
<dbReference type="PANTHER" id="PTHR43132">
    <property type="entry name" value="ARSENICAL RESISTANCE OPERON REPRESSOR ARSR-RELATED"/>
    <property type="match status" value="1"/>
</dbReference>
<keyword evidence="3" id="KW-0804">Transcription</keyword>
<dbReference type="PROSITE" id="PS50987">
    <property type="entry name" value="HTH_ARSR_2"/>
    <property type="match status" value="1"/>
</dbReference>
<dbReference type="PROSITE" id="PS00846">
    <property type="entry name" value="HTH_ARSR_1"/>
    <property type="match status" value="1"/>
</dbReference>
<reference evidence="6" key="2">
    <citation type="submission" date="2021-04" db="EMBL/GenBank/DDBJ databases">
        <authorList>
            <person name="Gilroy R."/>
        </authorList>
    </citation>
    <scope>NUCLEOTIDE SEQUENCE</scope>
    <source>
        <strain evidence="6">CHK187-11901</strain>
    </source>
</reference>
<protein>
    <submittedName>
        <fullName evidence="6">Metalloregulator ArsR/SmtB family transcription factor</fullName>
    </submittedName>
</protein>
<dbReference type="GO" id="GO:0003700">
    <property type="term" value="F:DNA-binding transcription factor activity"/>
    <property type="evidence" value="ECO:0007669"/>
    <property type="project" value="InterPro"/>
</dbReference>
<evidence type="ECO:0000256" key="1">
    <source>
        <dbReference type="ARBA" id="ARBA00023015"/>
    </source>
</evidence>
<evidence type="ECO:0000313" key="7">
    <source>
        <dbReference type="Proteomes" id="UP000823896"/>
    </source>
</evidence>
<keyword evidence="1" id="KW-0805">Transcription regulation</keyword>
<dbReference type="NCBIfam" id="NF033788">
    <property type="entry name" value="HTH_metalloreg"/>
    <property type="match status" value="1"/>
</dbReference>
<proteinExistence type="predicted"/>